<protein>
    <recommendedName>
        <fullName evidence="5">ENTH domain-containing protein</fullName>
    </recommendedName>
</protein>
<sequence>MAAAAHAKLRLAIGFVKDHASVGKAILNKRSGLSEIEIAIIRATGHDNSPVDDKYMHEILFLVSNLPDSILFLAERISRRLNTTRDHHVALKALLLTHRLLRGGNHGFECQLRSAHFSGHLQMSPGQWFTRSSDPLVCFLHKYAAYLNERMGWIINPGGKLEPVTAPGCDFGCYRERSLELVFHRLPKCQLFIDKVLECSPYDDLPSDRLAQAAMCNTLKESFLVYTAFCEGVAALVNMFFDLTLPARVIACDILKKASQQSLKLQELYGKCKRSIRIRNLEYPSVEVMTLDHVKALEECLSNIPTGVCNSLKSTSISKHLHSGMDKLDEVRVKMEWKEREDARLKTGLSYSSASFVSWTMETKISNVWVVFEDEDAMDSS</sequence>
<accession>A0A059BV28</accession>
<dbReference type="eggNOG" id="KOG0251">
    <property type="taxonomic scope" value="Eukaryota"/>
</dbReference>
<dbReference type="OrthoDB" id="1932749at2759"/>
<evidence type="ECO:0000256" key="2">
    <source>
        <dbReference type="ARBA" id="ARBA00004555"/>
    </source>
</evidence>
<dbReference type="EMBL" id="KK198758">
    <property type="protein sequence ID" value="KCW69475.1"/>
    <property type="molecule type" value="Genomic_DNA"/>
</dbReference>
<gene>
    <name evidence="6" type="ORF">EUGRSUZ_F02929</name>
</gene>
<dbReference type="GO" id="GO:0005905">
    <property type="term" value="C:clathrin-coated pit"/>
    <property type="evidence" value="ECO:0000318"/>
    <property type="project" value="GO_Central"/>
</dbReference>
<dbReference type="InParanoid" id="A0A059BV28"/>
<dbReference type="KEGG" id="egr:104449784"/>
<dbReference type="Gene3D" id="1.25.40.90">
    <property type="match status" value="1"/>
</dbReference>
<dbReference type="InterPro" id="IPR014712">
    <property type="entry name" value="ANTH_dom_sf"/>
</dbReference>
<dbReference type="GO" id="GO:0032050">
    <property type="term" value="F:clathrin heavy chain binding"/>
    <property type="evidence" value="ECO:0000318"/>
    <property type="project" value="GO_Central"/>
</dbReference>
<proteinExistence type="predicted"/>
<dbReference type="InterPro" id="IPR011417">
    <property type="entry name" value="ANTH_dom"/>
</dbReference>
<dbReference type="GO" id="GO:0006900">
    <property type="term" value="P:vesicle budding from membrane"/>
    <property type="evidence" value="ECO:0000318"/>
    <property type="project" value="GO_Central"/>
</dbReference>
<evidence type="ECO:0000256" key="3">
    <source>
        <dbReference type="ARBA" id="ARBA00023034"/>
    </source>
</evidence>
<dbReference type="OMA" id="RMQWAIN"/>
<dbReference type="SUPFAM" id="SSF89009">
    <property type="entry name" value="GAT-like domain"/>
    <property type="match status" value="1"/>
</dbReference>
<comment type="subcellular location">
    <subcellularLocation>
        <location evidence="1">Cytoplasmic vesicle</location>
        <location evidence="1">Clathrin-coated vesicle</location>
    </subcellularLocation>
    <subcellularLocation>
        <location evidence="2">Golgi apparatus</location>
    </subcellularLocation>
</comment>
<evidence type="ECO:0000313" key="6">
    <source>
        <dbReference type="EMBL" id="KCW69475.1"/>
    </source>
</evidence>
<keyword evidence="3" id="KW-0333">Golgi apparatus</keyword>
<evidence type="ECO:0000259" key="5">
    <source>
        <dbReference type="PROSITE" id="PS50942"/>
    </source>
</evidence>
<dbReference type="InterPro" id="IPR045192">
    <property type="entry name" value="AP180-like"/>
</dbReference>
<dbReference type="InterPro" id="IPR008942">
    <property type="entry name" value="ENTH_VHS"/>
</dbReference>
<dbReference type="AlphaFoldDB" id="A0A059BV28"/>
<dbReference type="GO" id="GO:0005545">
    <property type="term" value="F:1-phosphatidylinositol binding"/>
    <property type="evidence" value="ECO:0000318"/>
    <property type="project" value="GO_Central"/>
</dbReference>
<dbReference type="FunCoup" id="A0A059BV28">
    <property type="interactions" value="98"/>
</dbReference>
<dbReference type="GO" id="GO:0005794">
    <property type="term" value="C:Golgi apparatus"/>
    <property type="evidence" value="ECO:0007669"/>
    <property type="project" value="UniProtKB-SubCell"/>
</dbReference>
<dbReference type="InterPro" id="IPR013809">
    <property type="entry name" value="ENTH"/>
</dbReference>
<reference evidence="6" key="1">
    <citation type="submission" date="2013-07" db="EMBL/GenBank/DDBJ databases">
        <title>The genome of Eucalyptus grandis.</title>
        <authorList>
            <person name="Schmutz J."/>
            <person name="Hayes R."/>
            <person name="Myburg A."/>
            <person name="Tuskan G."/>
            <person name="Grattapaglia D."/>
            <person name="Rokhsar D.S."/>
        </authorList>
    </citation>
    <scope>NUCLEOTIDE SEQUENCE</scope>
    <source>
        <tissue evidence="6">Leaf extractions</tissue>
    </source>
</reference>
<dbReference type="GO" id="GO:0072583">
    <property type="term" value="P:clathrin-dependent endocytosis"/>
    <property type="evidence" value="ECO:0000318"/>
    <property type="project" value="GO_Central"/>
</dbReference>
<evidence type="ECO:0000256" key="1">
    <source>
        <dbReference type="ARBA" id="ARBA00004132"/>
    </source>
</evidence>
<dbReference type="GO" id="GO:0000149">
    <property type="term" value="F:SNARE binding"/>
    <property type="evidence" value="ECO:0000318"/>
    <property type="project" value="GO_Central"/>
</dbReference>
<keyword evidence="4" id="KW-0968">Cytoplasmic vesicle</keyword>
<dbReference type="Pfam" id="PF07651">
    <property type="entry name" value="ANTH"/>
    <property type="match status" value="1"/>
</dbReference>
<dbReference type="SMART" id="SM00273">
    <property type="entry name" value="ENTH"/>
    <property type="match status" value="1"/>
</dbReference>
<organism evidence="6">
    <name type="scientific">Eucalyptus grandis</name>
    <name type="common">Flooded gum</name>
    <dbReference type="NCBI Taxonomy" id="71139"/>
    <lineage>
        <taxon>Eukaryota</taxon>
        <taxon>Viridiplantae</taxon>
        <taxon>Streptophyta</taxon>
        <taxon>Embryophyta</taxon>
        <taxon>Tracheophyta</taxon>
        <taxon>Spermatophyta</taxon>
        <taxon>Magnoliopsida</taxon>
        <taxon>eudicotyledons</taxon>
        <taxon>Gunneridae</taxon>
        <taxon>Pentapetalae</taxon>
        <taxon>rosids</taxon>
        <taxon>malvids</taxon>
        <taxon>Myrtales</taxon>
        <taxon>Myrtaceae</taxon>
        <taxon>Myrtoideae</taxon>
        <taxon>Eucalypteae</taxon>
        <taxon>Eucalyptus</taxon>
    </lineage>
</organism>
<dbReference type="PANTHER" id="PTHR22951:SF70">
    <property type="entry name" value="OS11G0244600 PROTEIN"/>
    <property type="match status" value="1"/>
</dbReference>
<name>A0A059BV28_EUCGR</name>
<evidence type="ECO:0000256" key="4">
    <source>
        <dbReference type="ARBA" id="ARBA00023329"/>
    </source>
</evidence>
<dbReference type="GO" id="GO:0030136">
    <property type="term" value="C:clathrin-coated vesicle"/>
    <property type="evidence" value="ECO:0000318"/>
    <property type="project" value="GO_Central"/>
</dbReference>
<dbReference type="PROSITE" id="PS50942">
    <property type="entry name" value="ENTH"/>
    <property type="match status" value="1"/>
</dbReference>
<dbReference type="STRING" id="71139.A0A059BV28"/>
<dbReference type="PANTHER" id="PTHR22951">
    <property type="entry name" value="CLATHRIN ASSEMBLY PROTEIN"/>
    <property type="match status" value="1"/>
</dbReference>
<dbReference type="SUPFAM" id="SSF48464">
    <property type="entry name" value="ENTH/VHS domain"/>
    <property type="match status" value="1"/>
</dbReference>
<dbReference type="Gene3D" id="1.20.58.150">
    <property type="entry name" value="ANTH domain"/>
    <property type="match status" value="1"/>
</dbReference>
<feature type="domain" description="ENTH" evidence="5">
    <location>
        <begin position="28"/>
        <end position="161"/>
    </location>
</feature>
<dbReference type="GO" id="GO:0048268">
    <property type="term" value="P:clathrin coat assembly"/>
    <property type="evidence" value="ECO:0007669"/>
    <property type="project" value="InterPro"/>
</dbReference>
<dbReference type="GO" id="GO:0005546">
    <property type="term" value="F:phosphatidylinositol-4,5-bisphosphate binding"/>
    <property type="evidence" value="ECO:0000318"/>
    <property type="project" value="GO_Central"/>
</dbReference>
<dbReference type="Gramene" id="KCW69475">
    <property type="protein sequence ID" value="KCW69475"/>
    <property type="gene ID" value="EUGRSUZ_F02929"/>
</dbReference>